<name>A0A066WWH1_COLSU</name>
<gene>
    <name evidence="2" type="ORF">CSUB01_10264</name>
</gene>
<evidence type="ECO:0000313" key="3">
    <source>
        <dbReference type="Proteomes" id="UP000027238"/>
    </source>
</evidence>
<comment type="caution">
    <text evidence="2">The sequence shown here is derived from an EMBL/GenBank/DDBJ whole genome shotgun (WGS) entry which is preliminary data.</text>
</comment>
<sequence length="157" mass="17629">MSLTTSKERGSDSVKTRSTMMKLSFWSQNQAFLFNLEKASSGEQINRGKRNRIVTPCLTSNCCYTKSPAASLLSKMELDLKQKTPLVEKVENTDSAKAAIQNTANVIRPRPQHATPLDTVDDDDYDDCWLPAYEDPRPTDKLVDDDWVSVKKPASSR</sequence>
<dbReference type="HOGENOM" id="CLU_1677786_0_0_1"/>
<evidence type="ECO:0000256" key="1">
    <source>
        <dbReference type="SAM" id="MobiDB-lite"/>
    </source>
</evidence>
<feature type="compositionally biased region" description="Basic and acidic residues" evidence="1">
    <location>
        <begin position="134"/>
        <end position="144"/>
    </location>
</feature>
<dbReference type="OrthoDB" id="4850383at2759"/>
<dbReference type="AlphaFoldDB" id="A0A066WWH1"/>
<proteinExistence type="predicted"/>
<dbReference type="eggNOG" id="ENOG502R70B">
    <property type="taxonomic scope" value="Eukaryota"/>
</dbReference>
<dbReference type="EMBL" id="JMSE01001609">
    <property type="protein sequence ID" value="KDN59754.1"/>
    <property type="molecule type" value="Genomic_DNA"/>
</dbReference>
<accession>A0A066WWH1</accession>
<feature type="region of interest" description="Disordered" evidence="1">
    <location>
        <begin position="131"/>
        <end position="157"/>
    </location>
</feature>
<protein>
    <submittedName>
        <fullName evidence="2">Uncharacterized protein</fullName>
    </submittedName>
</protein>
<organism evidence="2 3">
    <name type="scientific">Colletotrichum sublineola</name>
    <name type="common">Sorghum anthracnose fungus</name>
    <dbReference type="NCBI Taxonomy" id="1173701"/>
    <lineage>
        <taxon>Eukaryota</taxon>
        <taxon>Fungi</taxon>
        <taxon>Dikarya</taxon>
        <taxon>Ascomycota</taxon>
        <taxon>Pezizomycotina</taxon>
        <taxon>Sordariomycetes</taxon>
        <taxon>Hypocreomycetidae</taxon>
        <taxon>Glomerellales</taxon>
        <taxon>Glomerellaceae</taxon>
        <taxon>Colletotrichum</taxon>
        <taxon>Colletotrichum graminicola species complex</taxon>
    </lineage>
</organism>
<reference evidence="3" key="1">
    <citation type="journal article" date="2014" name="Genome Announc.">
        <title>Draft genome sequence of Colletotrichum sublineola, a destructive pathogen of cultivated sorghum.</title>
        <authorList>
            <person name="Baroncelli R."/>
            <person name="Sanz-Martin J.M."/>
            <person name="Rech G.E."/>
            <person name="Sukno S.A."/>
            <person name="Thon M.R."/>
        </authorList>
    </citation>
    <scope>NUCLEOTIDE SEQUENCE [LARGE SCALE GENOMIC DNA]</scope>
    <source>
        <strain evidence="3">TX430BB</strain>
    </source>
</reference>
<dbReference type="Proteomes" id="UP000027238">
    <property type="component" value="Unassembled WGS sequence"/>
</dbReference>
<keyword evidence="3" id="KW-1185">Reference proteome</keyword>
<evidence type="ECO:0000313" key="2">
    <source>
        <dbReference type="EMBL" id="KDN59754.1"/>
    </source>
</evidence>